<comment type="caution">
    <text evidence="1">The sequence shown here is derived from an EMBL/GenBank/DDBJ whole genome shotgun (WGS) entry which is preliminary data.</text>
</comment>
<dbReference type="Proteomes" id="UP001596113">
    <property type="component" value="Unassembled WGS sequence"/>
</dbReference>
<dbReference type="RefSeq" id="WP_378133734.1">
    <property type="nucleotide sequence ID" value="NZ_JBHSMI010000025.1"/>
</dbReference>
<proteinExistence type="predicted"/>
<evidence type="ECO:0000313" key="2">
    <source>
        <dbReference type="Proteomes" id="UP001596113"/>
    </source>
</evidence>
<name>A0ABW0HTN7_9BACL</name>
<organism evidence="1 2">
    <name type="scientific">Cohnella soli</name>
    <dbReference type="NCBI Taxonomy" id="425005"/>
    <lineage>
        <taxon>Bacteria</taxon>
        <taxon>Bacillati</taxon>
        <taxon>Bacillota</taxon>
        <taxon>Bacilli</taxon>
        <taxon>Bacillales</taxon>
        <taxon>Paenibacillaceae</taxon>
        <taxon>Cohnella</taxon>
    </lineage>
</organism>
<evidence type="ECO:0000313" key="1">
    <source>
        <dbReference type="EMBL" id="MFC5403924.1"/>
    </source>
</evidence>
<dbReference type="EMBL" id="JBHSMI010000025">
    <property type="protein sequence ID" value="MFC5403924.1"/>
    <property type="molecule type" value="Genomic_DNA"/>
</dbReference>
<sequence>MSEEFAKYEQLVREQDELFLKIETYQEVIASLQMLLHRHGASGLHLLTIEEILTTIHSSEMNFRTELLKMQTAKLLLSNKISYKSFFGGKNERY</sequence>
<reference evidence="2" key="1">
    <citation type="journal article" date="2019" name="Int. J. Syst. Evol. Microbiol.">
        <title>The Global Catalogue of Microorganisms (GCM) 10K type strain sequencing project: providing services to taxonomists for standard genome sequencing and annotation.</title>
        <authorList>
            <consortium name="The Broad Institute Genomics Platform"/>
            <consortium name="The Broad Institute Genome Sequencing Center for Infectious Disease"/>
            <person name="Wu L."/>
            <person name="Ma J."/>
        </authorList>
    </citation>
    <scope>NUCLEOTIDE SEQUENCE [LARGE SCALE GENOMIC DNA]</scope>
    <source>
        <strain evidence="2">CGMCC 1.18575</strain>
    </source>
</reference>
<keyword evidence="2" id="KW-1185">Reference proteome</keyword>
<accession>A0ABW0HTN7</accession>
<gene>
    <name evidence="1" type="ORF">ACFPOF_14365</name>
</gene>
<protein>
    <submittedName>
        <fullName evidence="1">Uncharacterized protein</fullName>
    </submittedName>
</protein>